<accession>A0A345SZ32</accession>
<name>A0A345SZ32_9ACTN</name>
<evidence type="ECO:0000313" key="2">
    <source>
        <dbReference type="EMBL" id="AXI78987.1"/>
    </source>
</evidence>
<feature type="domain" description="DUF397" evidence="1">
    <location>
        <begin position="10"/>
        <end position="61"/>
    </location>
</feature>
<dbReference type="RefSeq" id="WP_111489479.1">
    <property type="nucleotide sequence ID" value="NZ_CP031264.1"/>
</dbReference>
<dbReference type="EMBL" id="CP031264">
    <property type="protein sequence ID" value="AXI78987.1"/>
    <property type="molecule type" value="Genomic_DNA"/>
</dbReference>
<reference evidence="3" key="1">
    <citation type="submission" date="2018-07" db="EMBL/GenBank/DDBJ databases">
        <title>Streptacidiphilus bronchialis DSM 106435 chromosome.</title>
        <authorList>
            <person name="Batra D."/>
            <person name="Gulvik C.A."/>
        </authorList>
    </citation>
    <scope>NUCLEOTIDE SEQUENCE [LARGE SCALE GENOMIC DNA]</scope>
    <source>
        <strain evidence="3">DSM 106435</strain>
    </source>
</reference>
<protein>
    <submittedName>
        <fullName evidence="2">DUF397 domain-containing protein</fullName>
    </submittedName>
</protein>
<organism evidence="2 3">
    <name type="scientific">Peterkaempfera bronchialis</name>
    <dbReference type="NCBI Taxonomy" id="2126346"/>
    <lineage>
        <taxon>Bacteria</taxon>
        <taxon>Bacillati</taxon>
        <taxon>Actinomycetota</taxon>
        <taxon>Actinomycetes</taxon>
        <taxon>Kitasatosporales</taxon>
        <taxon>Streptomycetaceae</taxon>
        <taxon>Peterkaempfera</taxon>
    </lineage>
</organism>
<keyword evidence="3" id="KW-1185">Reference proteome</keyword>
<evidence type="ECO:0000313" key="3">
    <source>
        <dbReference type="Proteomes" id="UP000249340"/>
    </source>
</evidence>
<dbReference type="KEGG" id="stri:C7M71_017765"/>
<gene>
    <name evidence="2" type="ORF">C7M71_017765</name>
</gene>
<proteinExistence type="predicted"/>
<dbReference type="Proteomes" id="UP000249340">
    <property type="component" value="Chromosome"/>
</dbReference>
<sequence length="70" mass="7221">MNVPDLTLTRWVKSSYSGGNEGECIEVAPGLPGIVPVRDSKDPHGPALIFTADAFAAFVTATAAGEFGTV</sequence>
<evidence type="ECO:0000259" key="1">
    <source>
        <dbReference type="Pfam" id="PF04149"/>
    </source>
</evidence>
<dbReference type="Pfam" id="PF04149">
    <property type="entry name" value="DUF397"/>
    <property type="match status" value="1"/>
</dbReference>
<dbReference type="InterPro" id="IPR007278">
    <property type="entry name" value="DUF397"/>
</dbReference>
<dbReference type="OrthoDB" id="4570646at2"/>
<dbReference type="AlphaFoldDB" id="A0A345SZ32"/>